<evidence type="ECO:0000256" key="4">
    <source>
        <dbReference type="ARBA" id="ARBA00022825"/>
    </source>
</evidence>
<dbReference type="Gene3D" id="2.30.42.10">
    <property type="match status" value="1"/>
</dbReference>
<dbReference type="InterPro" id="IPR004447">
    <property type="entry name" value="Peptidase_S41A"/>
</dbReference>
<dbReference type="PROSITE" id="PS50106">
    <property type="entry name" value="PDZ"/>
    <property type="match status" value="1"/>
</dbReference>
<dbReference type="InterPro" id="IPR005151">
    <property type="entry name" value="Tail-specific_protease"/>
</dbReference>
<proteinExistence type="inferred from homology"/>
<dbReference type="InterPro" id="IPR029045">
    <property type="entry name" value="ClpP/crotonase-like_dom_sf"/>
</dbReference>
<dbReference type="SUPFAM" id="SSF52096">
    <property type="entry name" value="ClpP/crotonase"/>
    <property type="match status" value="1"/>
</dbReference>
<dbReference type="Pfam" id="PF03572">
    <property type="entry name" value="Peptidase_S41"/>
    <property type="match status" value="1"/>
</dbReference>
<keyword evidence="4 5" id="KW-0720">Serine protease</keyword>
<keyword evidence="3 5" id="KW-0378">Hydrolase</keyword>
<dbReference type="SUPFAM" id="SSF50156">
    <property type="entry name" value="PDZ domain-like"/>
    <property type="match status" value="1"/>
</dbReference>
<dbReference type="PANTHER" id="PTHR32060">
    <property type="entry name" value="TAIL-SPECIFIC PROTEASE"/>
    <property type="match status" value="1"/>
</dbReference>
<comment type="caution">
    <text evidence="7">The sequence shown here is derived from an EMBL/GenBank/DDBJ whole genome shotgun (WGS) entry which is preliminary data.</text>
</comment>
<evidence type="ECO:0000313" key="7">
    <source>
        <dbReference type="EMBL" id="MBF5060086.1"/>
    </source>
</evidence>
<sequence>MQLNYLKTIHLIFWLLYLRNMRRVFFFIIFCISLGFASDPYTLSLRDVRPTMDKMFTYHVENKEFNQLIVKRSVKIYIEQFDPNRTSLLKGEVTPFLAMTPRQTRKVVNQYQRGEFAQYWNLNFMIEQAILRNRRIRHEQIERLINEGGGALSRTIPRTYTDYAANEEELKNRIYDRLVLEVQVYMKQRKVKEVSPQLVQKILNHRVKKRAAFEAHYLGKSERELTLHMLKAMAKSLDAHTGYYSPLEAHEIRAALKKEFSGVGVVLREDFDGVYVSNLIHGGPADKSGAIQVGDILVAINHQGVEDLTFEQLLEVMKGKAGSRITLGVKREAEVVHVDLIRQKITMDDERLSLAYAPYGDGIIGKITVPAFYDNGGQVSLDRDMREALRVLKSEGKLQGLVLDFRENSGGFLSQAVKVSSLFMNGGLIVISKYSDGEVSYQRNIDGRQYYDGPLVILTSKASASATEIVAQALQDYGVALIVGDERSYGKGSMQYQTITNERARAFFKVTVGRYYTASGRSPQIQGVQADIVVPTAFFPYNIGERYLEFPLSNDHLTSDTFHSLMNIKQGSYRDVARFAVPYLKPRESQWRQMLPQLVANSQERLANDQNFQFFLKVGKGYRPKKAQTRREAFSENYGMDDLQMKESVSIVKDMISISQQNSLQ</sequence>
<accession>A0ABS0B101</accession>
<dbReference type="InterPro" id="IPR040573">
    <property type="entry name" value="TSP_N"/>
</dbReference>
<dbReference type="NCBIfam" id="TIGR00225">
    <property type="entry name" value="prc"/>
    <property type="match status" value="1"/>
</dbReference>
<evidence type="ECO:0000259" key="6">
    <source>
        <dbReference type="PROSITE" id="PS50106"/>
    </source>
</evidence>
<dbReference type="Gene3D" id="3.90.226.10">
    <property type="entry name" value="2-enoyl-CoA Hydratase, Chain A, domain 1"/>
    <property type="match status" value="1"/>
</dbReference>
<dbReference type="Pfam" id="PF00595">
    <property type="entry name" value="PDZ"/>
    <property type="match status" value="1"/>
</dbReference>
<evidence type="ECO:0000313" key="8">
    <source>
        <dbReference type="Proteomes" id="UP001194714"/>
    </source>
</evidence>
<keyword evidence="2 5" id="KW-0645">Protease</keyword>
<evidence type="ECO:0000256" key="2">
    <source>
        <dbReference type="ARBA" id="ARBA00022670"/>
    </source>
</evidence>
<evidence type="ECO:0000256" key="5">
    <source>
        <dbReference type="RuleBase" id="RU004404"/>
    </source>
</evidence>
<name>A0ABS0B101_9BACT</name>
<dbReference type="InterPro" id="IPR036034">
    <property type="entry name" value="PDZ_sf"/>
</dbReference>
<gene>
    <name evidence="7" type="ORF">NEPTK9_001613</name>
</gene>
<reference evidence="7 8" key="1">
    <citation type="submission" date="2020-01" db="EMBL/GenBank/DDBJ databases">
        <title>Draft genome sequence of Cand. Neptunochlamydia vexilliferae K9.</title>
        <authorList>
            <person name="Schulz F."/>
            <person name="Koestlbacher S."/>
            <person name="Wascher F."/>
            <person name="Pizzetti I."/>
            <person name="Horn M."/>
        </authorList>
    </citation>
    <scope>NUCLEOTIDE SEQUENCE [LARGE SCALE GENOMIC DNA]</scope>
    <source>
        <strain evidence="7 8">K9</strain>
    </source>
</reference>
<evidence type="ECO:0000256" key="1">
    <source>
        <dbReference type="ARBA" id="ARBA00009179"/>
    </source>
</evidence>
<dbReference type="CDD" id="cd07560">
    <property type="entry name" value="Peptidase_S41_CPP"/>
    <property type="match status" value="1"/>
</dbReference>
<protein>
    <recommendedName>
        <fullName evidence="6">PDZ domain-containing protein</fullName>
    </recommendedName>
</protein>
<dbReference type="Gene3D" id="3.30.750.44">
    <property type="match status" value="1"/>
</dbReference>
<dbReference type="SMART" id="SM00228">
    <property type="entry name" value="PDZ"/>
    <property type="match status" value="1"/>
</dbReference>
<dbReference type="InterPro" id="IPR001478">
    <property type="entry name" value="PDZ"/>
</dbReference>
<keyword evidence="8" id="KW-1185">Reference proteome</keyword>
<dbReference type="EMBL" id="JAAEJV010000072">
    <property type="protein sequence ID" value="MBF5060086.1"/>
    <property type="molecule type" value="Genomic_DNA"/>
</dbReference>
<organism evidence="7 8">
    <name type="scientific">Candidatus Neptunichlamydia vexilliferae</name>
    <dbReference type="NCBI Taxonomy" id="1651774"/>
    <lineage>
        <taxon>Bacteria</taxon>
        <taxon>Pseudomonadati</taxon>
        <taxon>Chlamydiota</taxon>
        <taxon>Chlamydiia</taxon>
        <taxon>Parachlamydiales</taxon>
        <taxon>Simkaniaceae</taxon>
        <taxon>Candidatus Neptunichlamydia</taxon>
    </lineage>
</organism>
<feature type="domain" description="PDZ" evidence="6">
    <location>
        <begin position="253"/>
        <end position="318"/>
    </location>
</feature>
<dbReference type="Proteomes" id="UP001194714">
    <property type="component" value="Unassembled WGS sequence"/>
</dbReference>
<dbReference type="SMART" id="SM00245">
    <property type="entry name" value="TSPc"/>
    <property type="match status" value="1"/>
</dbReference>
<dbReference type="Pfam" id="PF17804">
    <property type="entry name" value="TSP_NTD"/>
    <property type="match status" value="1"/>
</dbReference>
<evidence type="ECO:0000256" key="3">
    <source>
        <dbReference type="ARBA" id="ARBA00022801"/>
    </source>
</evidence>
<dbReference type="PANTHER" id="PTHR32060:SF30">
    <property type="entry name" value="CARBOXY-TERMINAL PROCESSING PROTEASE CTPA"/>
    <property type="match status" value="1"/>
</dbReference>
<dbReference type="CDD" id="cd06782">
    <property type="entry name" value="cpPDZ_CPP-like"/>
    <property type="match status" value="1"/>
</dbReference>
<comment type="similarity">
    <text evidence="1 5">Belongs to the peptidase S41A family.</text>
</comment>